<dbReference type="EMBL" id="CABEEZ010000072">
    <property type="protein sequence ID" value="VTR33159.1"/>
    <property type="molecule type" value="Genomic_DNA"/>
</dbReference>
<dbReference type="AlphaFoldDB" id="A0A4U9ULW1"/>
<dbReference type="SUPFAM" id="SSF48452">
    <property type="entry name" value="TPR-like"/>
    <property type="match status" value="1"/>
</dbReference>
<keyword evidence="1" id="KW-0645">Protease</keyword>
<name>A0A4U9ULW1_SERFO</name>
<dbReference type="Pfam" id="PF14559">
    <property type="entry name" value="TPR_19"/>
    <property type="match status" value="1"/>
</dbReference>
<dbReference type="InterPro" id="IPR011990">
    <property type="entry name" value="TPR-like_helical_dom_sf"/>
</dbReference>
<dbReference type="GO" id="GO:0006508">
    <property type="term" value="P:proteolysis"/>
    <property type="evidence" value="ECO:0007669"/>
    <property type="project" value="UniProtKB-KW"/>
</dbReference>
<reference evidence="1" key="1">
    <citation type="submission" date="2019-05" db="EMBL/GenBank/DDBJ databases">
        <authorList>
            <consortium name="Pathogen Informatics"/>
        </authorList>
    </citation>
    <scope>NUCLEOTIDE SEQUENCE [LARGE SCALE GENOMIC DNA]</scope>
    <source>
        <strain evidence="1">NCTC12965</strain>
    </source>
</reference>
<dbReference type="GO" id="GO:0008233">
    <property type="term" value="F:peptidase activity"/>
    <property type="evidence" value="ECO:0007669"/>
    <property type="project" value="UniProtKB-KW"/>
</dbReference>
<gene>
    <name evidence="1" type="ORF">NCTC12965_03460</name>
</gene>
<proteinExistence type="predicted"/>
<evidence type="ECO:0000313" key="1">
    <source>
        <dbReference type="EMBL" id="VTR33159.1"/>
    </source>
</evidence>
<keyword evidence="1" id="KW-0378">Hydrolase</keyword>
<protein>
    <submittedName>
        <fullName evidence="1">Zn-dependent protease, contains TPR repeats</fullName>
    </submittedName>
</protein>
<sequence length="59" mass="6485">MRRKAITPVLLLNLANAYVEGNQPAQASKILNRYTFAHPNDPNGWESAGSGQCCPRSTR</sequence>
<accession>A0A4U9ULW1</accession>
<organism evidence="1">
    <name type="scientific">Serratia fonticola</name>
    <dbReference type="NCBI Taxonomy" id="47917"/>
    <lineage>
        <taxon>Bacteria</taxon>
        <taxon>Pseudomonadati</taxon>
        <taxon>Pseudomonadota</taxon>
        <taxon>Gammaproteobacteria</taxon>
        <taxon>Enterobacterales</taxon>
        <taxon>Yersiniaceae</taxon>
        <taxon>Serratia</taxon>
    </lineage>
</organism>